<evidence type="ECO:0000256" key="3">
    <source>
        <dbReference type="ARBA" id="ARBA00022490"/>
    </source>
</evidence>
<comment type="caution">
    <text evidence="7">The sequence shown here is derived from an EMBL/GenBank/DDBJ whole genome shotgun (WGS) entry which is preliminary data.</text>
</comment>
<dbReference type="GO" id="GO:0005856">
    <property type="term" value="C:cytoskeleton"/>
    <property type="evidence" value="ECO:0007669"/>
    <property type="project" value="UniProtKB-SubCell"/>
</dbReference>
<comment type="similarity">
    <text evidence="2 6">Belongs to the profilin family.</text>
</comment>
<dbReference type="SUPFAM" id="SSF55770">
    <property type="entry name" value="Profilin (actin-binding protein)"/>
    <property type="match status" value="1"/>
</dbReference>
<dbReference type="PANTHER" id="PTHR11604">
    <property type="entry name" value="PROFILIN"/>
    <property type="match status" value="1"/>
</dbReference>
<dbReference type="SMART" id="SM00392">
    <property type="entry name" value="PROF"/>
    <property type="match status" value="1"/>
</dbReference>
<evidence type="ECO:0000313" key="7">
    <source>
        <dbReference type="EMBL" id="PNH08770.1"/>
    </source>
</evidence>
<dbReference type="PRINTS" id="PR00392">
    <property type="entry name" value="PROFILIN"/>
</dbReference>
<dbReference type="PANTHER" id="PTHR11604:SF0">
    <property type="entry name" value="PROFILIN"/>
    <property type="match status" value="1"/>
</dbReference>
<accession>A0A2J8A8D9</accession>
<dbReference type="AlphaFoldDB" id="A0A2J8A8D9"/>
<dbReference type="PRINTS" id="PR01640">
    <property type="entry name" value="PROFILINPLNT"/>
</dbReference>
<evidence type="ECO:0000313" key="8">
    <source>
        <dbReference type="Proteomes" id="UP000236333"/>
    </source>
</evidence>
<dbReference type="GO" id="GO:0003785">
    <property type="term" value="F:actin monomer binding"/>
    <property type="evidence" value="ECO:0007669"/>
    <property type="project" value="TreeGrafter"/>
</dbReference>
<gene>
    <name evidence="7" type="ORF">TSOC_004650</name>
</gene>
<sequence length="130" mass="13931">MAWDAYISGNLMAPLDQEGTTLTSAAILGHDGGVWAQSEKFPVISDAETAQLLAAMADSSITSVNITGVKYMKLSADDKVLRCRKDKVGFIARKTLTAIVVGFYTDPQVSGQTCNKIVEAMGDYLEDSGY</sequence>
<dbReference type="Gene3D" id="3.30.450.30">
    <property type="entry name" value="Dynein light chain 2a, cytoplasmic"/>
    <property type="match status" value="1"/>
</dbReference>
<evidence type="ECO:0000256" key="1">
    <source>
        <dbReference type="ARBA" id="ARBA00004245"/>
    </source>
</evidence>
<dbReference type="InterPro" id="IPR048278">
    <property type="entry name" value="PFN"/>
</dbReference>
<dbReference type="Proteomes" id="UP000236333">
    <property type="component" value="Unassembled WGS sequence"/>
</dbReference>
<dbReference type="OrthoDB" id="421374at2759"/>
<reference evidence="7 8" key="1">
    <citation type="journal article" date="2017" name="Mol. Biol. Evol.">
        <title>The 4-celled Tetrabaena socialis nuclear genome reveals the essential components for genetic control of cell number at the origin of multicellularity in the volvocine lineage.</title>
        <authorList>
            <person name="Featherston J."/>
            <person name="Arakaki Y."/>
            <person name="Hanschen E.R."/>
            <person name="Ferris P.J."/>
            <person name="Michod R.E."/>
            <person name="Olson B.J.S.C."/>
            <person name="Nozaki H."/>
            <person name="Durand P.M."/>
        </authorList>
    </citation>
    <scope>NUCLEOTIDE SEQUENCE [LARGE SCALE GENOMIC DNA]</scope>
    <source>
        <strain evidence="7 8">NIES-571</strain>
    </source>
</reference>
<dbReference type="InterPro" id="IPR005455">
    <property type="entry name" value="PFN_euk"/>
</dbReference>
<dbReference type="InterPro" id="IPR036140">
    <property type="entry name" value="PFN_sf"/>
</dbReference>
<evidence type="ECO:0000256" key="5">
    <source>
        <dbReference type="ARBA" id="ARBA00023212"/>
    </source>
</evidence>
<comment type="subcellular location">
    <subcellularLocation>
        <location evidence="1">Cytoplasm</location>
        <location evidence="1">Cytoskeleton</location>
    </subcellularLocation>
</comment>
<evidence type="ECO:0000256" key="4">
    <source>
        <dbReference type="ARBA" id="ARBA00023203"/>
    </source>
</evidence>
<keyword evidence="5" id="KW-0206">Cytoskeleton</keyword>
<organism evidence="7 8">
    <name type="scientific">Tetrabaena socialis</name>
    <dbReference type="NCBI Taxonomy" id="47790"/>
    <lineage>
        <taxon>Eukaryota</taxon>
        <taxon>Viridiplantae</taxon>
        <taxon>Chlorophyta</taxon>
        <taxon>core chlorophytes</taxon>
        <taxon>Chlorophyceae</taxon>
        <taxon>CS clade</taxon>
        <taxon>Chlamydomonadales</taxon>
        <taxon>Tetrabaenaceae</taxon>
        <taxon>Tetrabaena</taxon>
    </lineage>
</organism>
<evidence type="ECO:0000256" key="2">
    <source>
        <dbReference type="ARBA" id="ARBA00010058"/>
    </source>
</evidence>
<dbReference type="CDD" id="cd00148">
    <property type="entry name" value="PROF"/>
    <property type="match status" value="1"/>
</dbReference>
<dbReference type="Pfam" id="PF00235">
    <property type="entry name" value="Profilin"/>
    <property type="match status" value="1"/>
</dbReference>
<name>A0A2J8A8D9_9CHLO</name>
<protein>
    <recommendedName>
        <fullName evidence="6">Profilin</fullName>
    </recommendedName>
</protein>
<proteinExistence type="inferred from homology"/>
<keyword evidence="8" id="KW-1185">Reference proteome</keyword>
<evidence type="ECO:0000256" key="6">
    <source>
        <dbReference type="RuleBase" id="RU003909"/>
    </source>
</evidence>
<dbReference type="EMBL" id="PGGS01000116">
    <property type="protein sequence ID" value="PNH08770.1"/>
    <property type="molecule type" value="Genomic_DNA"/>
</dbReference>
<keyword evidence="3" id="KW-0963">Cytoplasm</keyword>
<keyword evidence="4 6" id="KW-0009">Actin-binding</keyword>
<dbReference type="GO" id="GO:0005938">
    <property type="term" value="C:cell cortex"/>
    <property type="evidence" value="ECO:0007669"/>
    <property type="project" value="TreeGrafter"/>
</dbReference>